<sequence>MVVEAKNTTSPHNMNQVDVNSDDRRDEQVPLLLQYWQAVSRYRIGIACIVLGTIALGIIVTLLMTPYYTATSRIEINRNQDKVTNVEGLEAEDVGQNLEFYQTQYALLEARSLADRVVRSENLATGDAFFQTFNVDPDENGIISGSDSRQSSEDRRRRFELAIRLLLDNVSISPVRGSSLVDVSFRSPDPQLSASIANAWVAQFVDSNLDRRFDSTIDARKFLEERLAQLRARLEDSERRLVRYADNKEIVTLSTTRDAEGSTVGGDTLISSNLAALNKALTDATADRIAAQAQADQNGLNKDAIENPAINGMRQKRAEIASEYAKILVQFEPEYPTAKALERQISDLDESIEKEELRMRTGALTRYSEALKRERNLQNQVAQLKSKFSGERQDTIQYNIFQREVDTNRQLYNGLLQRYKEIGVAGVGSNNIAVVDPALAPEQPSSPRILLNMALAMLMGLGLAGAYVVVSEQIDQTIKDPSDLKNRLNLAPLGSVPDMRKDDIISMLQDKKSVAWEAYISIQTSLSFLTSHGAPRSFLMTSTRPNEGKSTSAFALAAVLSSTNRKVLLIDGDMRNPSLHQMIDQKNVQGLSNYLSGDDDIDNLIQKMPDQGFWVMTAGPIPPNAAELLSSPRIKKLFDHLEEKFDCVIVDAPPVLGLADIPLLANAVEGVIYTIEAGGVKVRGIESALRRVRSSHATIFGAIITKVKSSGTGYGYGYDYQYSYGQQDPLPAPSA</sequence>
<organism evidence="22 23">
    <name type="scientific">Parasphingorhabdus marina DSM 22363</name>
    <dbReference type="NCBI Taxonomy" id="1123272"/>
    <lineage>
        <taxon>Bacteria</taxon>
        <taxon>Pseudomonadati</taxon>
        <taxon>Pseudomonadota</taxon>
        <taxon>Alphaproteobacteria</taxon>
        <taxon>Sphingomonadales</taxon>
        <taxon>Sphingomonadaceae</taxon>
        <taxon>Parasphingorhabdus</taxon>
    </lineage>
</organism>
<dbReference type="Gene3D" id="3.40.50.300">
    <property type="entry name" value="P-loop containing nucleotide triphosphate hydrolases"/>
    <property type="match status" value="1"/>
</dbReference>
<evidence type="ECO:0000256" key="4">
    <source>
        <dbReference type="ARBA" id="ARBA00011903"/>
    </source>
</evidence>
<feature type="compositionally biased region" description="Polar residues" evidence="17">
    <location>
        <begin position="1"/>
        <end position="19"/>
    </location>
</feature>
<keyword evidence="7" id="KW-0808">Transferase</keyword>
<evidence type="ECO:0000259" key="19">
    <source>
        <dbReference type="Pfam" id="PF02706"/>
    </source>
</evidence>
<dbReference type="STRING" id="1123272.SAMN02745824_3412"/>
<keyword evidence="11" id="KW-0067">ATP-binding</keyword>
<feature type="coiled-coil region" evidence="16">
    <location>
        <begin position="338"/>
        <end position="387"/>
    </location>
</feature>
<dbReference type="CDD" id="cd05387">
    <property type="entry name" value="BY-kinase"/>
    <property type="match status" value="1"/>
</dbReference>
<evidence type="ECO:0000256" key="5">
    <source>
        <dbReference type="ARBA" id="ARBA00022475"/>
    </source>
</evidence>
<dbReference type="PANTHER" id="PTHR32309:SF13">
    <property type="entry name" value="FERRIC ENTEROBACTIN TRANSPORT PROTEIN FEPE"/>
    <property type="match status" value="1"/>
</dbReference>
<dbReference type="PANTHER" id="PTHR32309">
    <property type="entry name" value="TYROSINE-PROTEIN KINASE"/>
    <property type="match status" value="1"/>
</dbReference>
<dbReference type="Pfam" id="PF02706">
    <property type="entry name" value="Wzz"/>
    <property type="match status" value="1"/>
</dbReference>
<keyword evidence="16" id="KW-0175">Coiled coil</keyword>
<proteinExistence type="inferred from homology"/>
<dbReference type="Proteomes" id="UP000185192">
    <property type="component" value="Unassembled WGS sequence"/>
</dbReference>
<reference evidence="23" key="1">
    <citation type="submission" date="2016-11" db="EMBL/GenBank/DDBJ databases">
        <authorList>
            <person name="Varghese N."/>
            <person name="Submissions S."/>
        </authorList>
    </citation>
    <scope>NUCLEOTIDE SEQUENCE [LARGE SCALE GENOMIC DNA]</scope>
    <source>
        <strain evidence="23">DSM 22363</strain>
    </source>
</reference>
<feature type="transmembrane region" description="Helical" evidence="18">
    <location>
        <begin position="44"/>
        <end position="68"/>
    </location>
</feature>
<keyword evidence="9" id="KW-0547">Nucleotide-binding</keyword>
<evidence type="ECO:0000256" key="16">
    <source>
        <dbReference type="SAM" id="Coils"/>
    </source>
</evidence>
<dbReference type="EC" id="2.7.10.2" evidence="4"/>
<evidence type="ECO:0000256" key="9">
    <source>
        <dbReference type="ARBA" id="ARBA00022741"/>
    </source>
</evidence>
<keyword evidence="14" id="KW-0829">Tyrosine-protein kinase</keyword>
<dbReference type="GO" id="GO:0004715">
    <property type="term" value="F:non-membrane spanning protein tyrosine kinase activity"/>
    <property type="evidence" value="ECO:0007669"/>
    <property type="project" value="UniProtKB-EC"/>
</dbReference>
<keyword evidence="10" id="KW-0418">Kinase</keyword>
<feature type="domain" description="AAA" evidence="20">
    <location>
        <begin position="548"/>
        <end position="695"/>
    </location>
</feature>
<feature type="coiled-coil region" evidence="16">
    <location>
        <begin position="213"/>
        <end position="247"/>
    </location>
</feature>
<evidence type="ECO:0000256" key="7">
    <source>
        <dbReference type="ARBA" id="ARBA00022679"/>
    </source>
</evidence>
<dbReference type="Pfam" id="PF13807">
    <property type="entry name" value="GNVR"/>
    <property type="match status" value="1"/>
</dbReference>
<keyword evidence="23" id="KW-1185">Reference proteome</keyword>
<feature type="domain" description="Tyrosine-protein kinase G-rich" evidence="21">
    <location>
        <begin position="401"/>
        <end position="470"/>
    </location>
</feature>
<evidence type="ECO:0000256" key="12">
    <source>
        <dbReference type="ARBA" id="ARBA00022989"/>
    </source>
</evidence>
<dbReference type="InterPro" id="IPR025669">
    <property type="entry name" value="AAA_dom"/>
</dbReference>
<dbReference type="GO" id="GO:0005524">
    <property type="term" value="F:ATP binding"/>
    <property type="evidence" value="ECO:0007669"/>
    <property type="project" value="UniProtKB-KW"/>
</dbReference>
<comment type="subcellular location">
    <subcellularLocation>
        <location evidence="1">Cell inner membrane</location>
        <topology evidence="1">Multi-pass membrane protein</topology>
    </subcellularLocation>
</comment>
<feature type="region of interest" description="Disordered" evidence="17">
    <location>
        <begin position="1"/>
        <end position="22"/>
    </location>
</feature>
<dbReference type="AlphaFoldDB" id="A0A1N6HR42"/>
<keyword evidence="6" id="KW-0997">Cell inner membrane</keyword>
<dbReference type="InterPro" id="IPR003856">
    <property type="entry name" value="LPS_length_determ_N"/>
</dbReference>
<evidence type="ECO:0000313" key="22">
    <source>
        <dbReference type="EMBL" id="SIO22149.1"/>
    </source>
</evidence>
<dbReference type="InterPro" id="IPR005702">
    <property type="entry name" value="Wzc-like_C"/>
</dbReference>
<keyword evidence="8 18" id="KW-0812">Transmembrane</keyword>
<evidence type="ECO:0000256" key="2">
    <source>
        <dbReference type="ARBA" id="ARBA00007316"/>
    </source>
</evidence>
<evidence type="ECO:0000256" key="1">
    <source>
        <dbReference type="ARBA" id="ARBA00004429"/>
    </source>
</evidence>
<dbReference type="GO" id="GO:0005886">
    <property type="term" value="C:plasma membrane"/>
    <property type="evidence" value="ECO:0007669"/>
    <property type="project" value="UniProtKB-SubCell"/>
</dbReference>
<evidence type="ECO:0000313" key="23">
    <source>
        <dbReference type="Proteomes" id="UP000185192"/>
    </source>
</evidence>
<evidence type="ECO:0000256" key="10">
    <source>
        <dbReference type="ARBA" id="ARBA00022777"/>
    </source>
</evidence>
<keyword evidence="12 18" id="KW-1133">Transmembrane helix</keyword>
<evidence type="ECO:0000256" key="14">
    <source>
        <dbReference type="ARBA" id="ARBA00023137"/>
    </source>
</evidence>
<gene>
    <name evidence="22" type="ORF">SAMN02745824_3412</name>
</gene>
<evidence type="ECO:0000256" key="18">
    <source>
        <dbReference type="SAM" id="Phobius"/>
    </source>
</evidence>
<comment type="similarity">
    <text evidence="2">Belongs to the CpsD/CapB family.</text>
</comment>
<evidence type="ECO:0000256" key="13">
    <source>
        <dbReference type="ARBA" id="ARBA00023136"/>
    </source>
</evidence>
<protein>
    <recommendedName>
        <fullName evidence="4">non-specific protein-tyrosine kinase</fullName>
        <ecNumber evidence="4">2.7.10.2</ecNumber>
    </recommendedName>
</protein>
<dbReference type="NCBIfam" id="TIGR01007">
    <property type="entry name" value="eps_fam"/>
    <property type="match status" value="1"/>
</dbReference>
<feature type="domain" description="Polysaccharide chain length determinant N-terminal" evidence="19">
    <location>
        <begin position="32"/>
        <end position="119"/>
    </location>
</feature>
<dbReference type="Pfam" id="PF13614">
    <property type="entry name" value="AAA_31"/>
    <property type="match status" value="1"/>
</dbReference>
<evidence type="ECO:0000256" key="15">
    <source>
        <dbReference type="ARBA" id="ARBA00051245"/>
    </source>
</evidence>
<evidence type="ECO:0000256" key="6">
    <source>
        <dbReference type="ARBA" id="ARBA00022519"/>
    </source>
</evidence>
<keyword evidence="13 18" id="KW-0472">Membrane</keyword>
<evidence type="ECO:0000259" key="21">
    <source>
        <dbReference type="Pfam" id="PF13807"/>
    </source>
</evidence>
<evidence type="ECO:0000259" key="20">
    <source>
        <dbReference type="Pfam" id="PF13614"/>
    </source>
</evidence>
<evidence type="ECO:0000256" key="11">
    <source>
        <dbReference type="ARBA" id="ARBA00022840"/>
    </source>
</evidence>
<comment type="similarity">
    <text evidence="3">Belongs to the etk/wzc family.</text>
</comment>
<accession>A0A1N6HR42</accession>
<name>A0A1N6HR42_9SPHN</name>
<evidence type="ECO:0000256" key="3">
    <source>
        <dbReference type="ARBA" id="ARBA00008883"/>
    </source>
</evidence>
<dbReference type="InterPro" id="IPR032807">
    <property type="entry name" value="GNVR"/>
</dbReference>
<dbReference type="EMBL" id="FSQW01000002">
    <property type="protein sequence ID" value="SIO22149.1"/>
    <property type="molecule type" value="Genomic_DNA"/>
</dbReference>
<evidence type="ECO:0000256" key="17">
    <source>
        <dbReference type="SAM" id="MobiDB-lite"/>
    </source>
</evidence>
<dbReference type="InterPro" id="IPR027417">
    <property type="entry name" value="P-loop_NTPase"/>
</dbReference>
<evidence type="ECO:0000256" key="8">
    <source>
        <dbReference type="ARBA" id="ARBA00022692"/>
    </source>
</evidence>
<comment type="catalytic activity">
    <reaction evidence="15">
        <text>L-tyrosyl-[protein] + ATP = O-phospho-L-tyrosyl-[protein] + ADP + H(+)</text>
        <dbReference type="Rhea" id="RHEA:10596"/>
        <dbReference type="Rhea" id="RHEA-COMP:10136"/>
        <dbReference type="Rhea" id="RHEA-COMP:20101"/>
        <dbReference type="ChEBI" id="CHEBI:15378"/>
        <dbReference type="ChEBI" id="CHEBI:30616"/>
        <dbReference type="ChEBI" id="CHEBI:46858"/>
        <dbReference type="ChEBI" id="CHEBI:61978"/>
        <dbReference type="ChEBI" id="CHEBI:456216"/>
        <dbReference type="EC" id="2.7.10.2"/>
    </reaction>
</comment>
<dbReference type="SUPFAM" id="SSF52540">
    <property type="entry name" value="P-loop containing nucleoside triphosphate hydrolases"/>
    <property type="match status" value="1"/>
</dbReference>
<dbReference type="InterPro" id="IPR050445">
    <property type="entry name" value="Bact_polysacc_biosynth/exp"/>
</dbReference>
<keyword evidence="5" id="KW-1003">Cell membrane</keyword>